<dbReference type="EMBL" id="LABZ01000078">
    <property type="protein sequence ID" value="KMO41744.1"/>
    <property type="molecule type" value="Genomic_DNA"/>
</dbReference>
<dbReference type="AlphaFoldDB" id="A0A0J6T6Z6"/>
<name>A0A0J6T6Z6_9HYPH</name>
<dbReference type="Proteomes" id="UP000036449">
    <property type="component" value="Unassembled WGS sequence"/>
</dbReference>
<reference evidence="1 2" key="1">
    <citation type="submission" date="2015-03" db="EMBL/GenBank/DDBJ databases">
        <title>Genome sequencing of Methylobacterium tarhaniae DSM 25844.</title>
        <authorList>
            <person name="Chaudhry V."/>
            <person name="Patil P.B."/>
        </authorList>
    </citation>
    <scope>NUCLEOTIDE SEQUENCE [LARGE SCALE GENOMIC DNA]</scope>
    <source>
        <strain evidence="1 2">DSM 25844</strain>
    </source>
</reference>
<proteinExistence type="predicted"/>
<evidence type="ECO:0000313" key="2">
    <source>
        <dbReference type="Proteomes" id="UP000036449"/>
    </source>
</evidence>
<organism evidence="1 2">
    <name type="scientific">Methylobacterium tarhaniae</name>
    <dbReference type="NCBI Taxonomy" id="1187852"/>
    <lineage>
        <taxon>Bacteria</taxon>
        <taxon>Pseudomonadati</taxon>
        <taxon>Pseudomonadota</taxon>
        <taxon>Alphaproteobacteria</taxon>
        <taxon>Hyphomicrobiales</taxon>
        <taxon>Methylobacteriaceae</taxon>
        <taxon>Methylobacterium</taxon>
    </lineage>
</organism>
<sequence>MVDVMTSSPAIGVIAGDLTSATDGAAPFLARGYVPVALRRPSSLPEAAIVAVDAGSGAVATGIAAAAATLPGAVRRLLDRP</sequence>
<accession>A0A0J6T6Z6</accession>
<dbReference type="PATRIC" id="fig|1187852.3.peg.6397"/>
<evidence type="ECO:0000313" key="1">
    <source>
        <dbReference type="EMBL" id="KMO41744.1"/>
    </source>
</evidence>
<gene>
    <name evidence="1" type="ORF">VQ03_12295</name>
</gene>
<comment type="caution">
    <text evidence="1">The sequence shown here is derived from an EMBL/GenBank/DDBJ whole genome shotgun (WGS) entry which is preliminary data.</text>
</comment>
<keyword evidence="2" id="KW-1185">Reference proteome</keyword>
<protein>
    <submittedName>
        <fullName evidence="1">Uncharacterized protein</fullName>
    </submittedName>
</protein>